<dbReference type="RefSeq" id="WP_268259054.1">
    <property type="nucleotide sequence ID" value="NZ_CAKJVE010000004.1"/>
</dbReference>
<sequence length="52" mass="6192">MNIAVVEDMKNDFDIISNFIDKYYKKSIYHIIYMVLNAKKSFVMNLKKISLT</sequence>
<evidence type="ECO:0000313" key="1">
    <source>
        <dbReference type="EMBL" id="CAG9710656.1"/>
    </source>
</evidence>
<accession>A0AA86JZY9</accession>
<evidence type="ECO:0000313" key="2">
    <source>
        <dbReference type="Proteomes" id="UP000789738"/>
    </source>
</evidence>
<name>A0AA86JZY9_9CLOT</name>
<proteinExistence type="predicted"/>
<protein>
    <submittedName>
        <fullName evidence="1">Uncharacterized protein</fullName>
    </submittedName>
</protein>
<reference evidence="1" key="1">
    <citation type="submission" date="2021-10" db="EMBL/GenBank/DDBJ databases">
        <authorList>
            <person name="Mesa V."/>
        </authorList>
    </citation>
    <scope>NUCLEOTIDE SEQUENCE</scope>
    <source>
        <strain evidence="1">CC3_PB</strain>
    </source>
</reference>
<dbReference type="EMBL" id="CAKJVE010000004">
    <property type="protein sequence ID" value="CAG9710656.1"/>
    <property type="molecule type" value="Genomic_DNA"/>
</dbReference>
<organism evidence="1 2">
    <name type="scientific">Clostridium neonatale</name>
    <dbReference type="NCBI Taxonomy" id="137838"/>
    <lineage>
        <taxon>Bacteria</taxon>
        <taxon>Bacillati</taxon>
        <taxon>Bacillota</taxon>
        <taxon>Clostridia</taxon>
        <taxon>Eubacteriales</taxon>
        <taxon>Clostridiaceae</taxon>
        <taxon>Clostridium</taxon>
    </lineage>
</organism>
<dbReference type="AlphaFoldDB" id="A0AA86JZY9"/>
<gene>
    <name evidence="1" type="ORF">CNEO_44891</name>
</gene>
<comment type="caution">
    <text evidence="1">The sequence shown here is derived from an EMBL/GenBank/DDBJ whole genome shotgun (WGS) entry which is preliminary data.</text>
</comment>
<dbReference type="Proteomes" id="UP000789738">
    <property type="component" value="Unassembled WGS sequence"/>
</dbReference>